<evidence type="ECO:0000256" key="8">
    <source>
        <dbReference type="ARBA" id="ARBA00022989"/>
    </source>
</evidence>
<dbReference type="PANTHER" id="PTHR42837">
    <property type="entry name" value="REGULATOR OF SIGMA-E PROTEASE RSEP"/>
    <property type="match status" value="1"/>
</dbReference>
<comment type="cofactor">
    <cofactor evidence="1">
        <name>Zn(2+)</name>
        <dbReference type="ChEBI" id="CHEBI:29105"/>
    </cofactor>
</comment>
<keyword evidence="8 11" id="KW-1133">Transmembrane helix</keyword>
<dbReference type="EMBL" id="MGGR01000025">
    <property type="protein sequence ID" value="OGM33012.1"/>
    <property type="molecule type" value="Genomic_DNA"/>
</dbReference>
<evidence type="ECO:0000313" key="14">
    <source>
        <dbReference type="Proteomes" id="UP000177169"/>
    </source>
</evidence>
<reference evidence="13 14" key="1">
    <citation type="journal article" date="2016" name="Nat. Commun.">
        <title>Thousands of microbial genomes shed light on interconnected biogeochemical processes in an aquifer system.</title>
        <authorList>
            <person name="Anantharaman K."/>
            <person name="Brown C.T."/>
            <person name="Hug L.A."/>
            <person name="Sharon I."/>
            <person name="Castelle C.J."/>
            <person name="Probst A.J."/>
            <person name="Thomas B.C."/>
            <person name="Singh A."/>
            <person name="Wilkins M.J."/>
            <person name="Karaoz U."/>
            <person name="Brodie E.L."/>
            <person name="Williams K.H."/>
            <person name="Hubbard S.S."/>
            <person name="Banfield J.F."/>
        </authorList>
    </citation>
    <scope>NUCLEOTIDE SEQUENCE [LARGE SCALE GENOMIC DNA]</scope>
</reference>
<evidence type="ECO:0000256" key="6">
    <source>
        <dbReference type="ARBA" id="ARBA00022801"/>
    </source>
</evidence>
<keyword evidence="9" id="KW-0482">Metalloprotease</keyword>
<feature type="domain" description="Peptidase M50" evidence="12">
    <location>
        <begin position="10"/>
        <end position="221"/>
    </location>
</feature>
<feature type="transmembrane region" description="Helical" evidence="11">
    <location>
        <begin position="159"/>
        <end position="180"/>
    </location>
</feature>
<dbReference type="Pfam" id="PF02163">
    <property type="entry name" value="Peptidase_M50"/>
    <property type="match status" value="1"/>
</dbReference>
<sequence>MNILNFFYITATIGLVVTIHEFGHAVSAIICKVPIKTINIGIPIWPKFKFKYKNIDITFTPWIILGFVQLDDEKLNNLHFLKRIVVYTSGPLSNIFAFLATVTILAGPKEALSGFVVFLADFINIIGSLLSGSGASDVEILSPIGIIDVGQQMLSENGVFVGLLVLWLSLNIGVAFLNLLPIPPLDGGKTFLSILSGVFGDTPKSKMASQIVEVIFTLVLIIAFMLLIAKDIIKLFK</sequence>
<keyword evidence="10 11" id="KW-0472">Membrane</keyword>
<feature type="transmembrane region" description="Helical" evidence="11">
    <location>
        <begin position="111"/>
        <end position="130"/>
    </location>
</feature>
<dbReference type="PANTHER" id="PTHR42837:SF2">
    <property type="entry name" value="MEMBRANE METALLOPROTEASE ARASP2, CHLOROPLASTIC-RELATED"/>
    <property type="match status" value="1"/>
</dbReference>
<feature type="transmembrane region" description="Helical" evidence="11">
    <location>
        <begin position="6"/>
        <end position="30"/>
    </location>
</feature>
<evidence type="ECO:0000256" key="10">
    <source>
        <dbReference type="ARBA" id="ARBA00023136"/>
    </source>
</evidence>
<keyword evidence="5 11" id="KW-0812">Transmembrane</keyword>
<comment type="similarity">
    <text evidence="3">Belongs to the peptidase M50B family.</text>
</comment>
<dbReference type="GO" id="GO:0016020">
    <property type="term" value="C:membrane"/>
    <property type="evidence" value="ECO:0007669"/>
    <property type="project" value="UniProtKB-SubCell"/>
</dbReference>
<comment type="caution">
    <text evidence="13">The sequence shown here is derived from an EMBL/GenBank/DDBJ whole genome shotgun (WGS) entry which is preliminary data.</text>
</comment>
<dbReference type="AlphaFoldDB" id="A0A1F7Z0F0"/>
<keyword evidence="7" id="KW-0862">Zinc</keyword>
<dbReference type="InterPro" id="IPR008915">
    <property type="entry name" value="Peptidase_M50"/>
</dbReference>
<evidence type="ECO:0000256" key="7">
    <source>
        <dbReference type="ARBA" id="ARBA00022833"/>
    </source>
</evidence>
<accession>A0A1F7Z0F0</accession>
<evidence type="ECO:0000256" key="3">
    <source>
        <dbReference type="ARBA" id="ARBA00007931"/>
    </source>
</evidence>
<evidence type="ECO:0000256" key="5">
    <source>
        <dbReference type="ARBA" id="ARBA00022692"/>
    </source>
</evidence>
<protein>
    <recommendedName>
        <fullName evidence="12">Peptidase M50 domain-containing protein</fullName>
    </recommendedName>
</protein>
<comment type="subcellular location">
    <subcellularLocation>
        <location evidence="2">Membrane</location>
        <topology evidence="2">Multi-pass membrane protein</topology>
    </subcellularLocation>
</comment>
<evidence type="ECO:0000313" key="13">
    <source>
        <dbReference type="EMBL" id="OGM33012.1"/>
    </source>
</evidence>
<evidence type="ECO:0000256" key="4">
    <source>
        <dbReference type="ARBA" id="ARBA00022670"/>
    </source>
</evidence>
<name>A0A1F7Z0F0_9BACT</name>
<evidence type="ECO:0000259" key="12">
    <source>
        <dbReference type="Pfam" id="PF02163"/>
    </source>
</evidence>
<feature type="transmembrane region" description="Helical" evidence="11">
    <location>
        <begin position="84"/>
        <end position="105"/>
    </location>
</feature>
<dbReference type="GO" id="GO:0004222">
    <property type="term" value="F:metalloendopeptidase activity"/>
    <property type="evidence" value="ECO:0007669"/>
    <property type="project" value="InterPro"/>
</dbReference>
<proteinExistence type="inferred from homology"/>
<organism evidence="13 14">
    <name type="scientific">Candidatus Woesebacteria bacterium RIFCSPHIGHO2_02_FULL_39_13</name>
    <dbReference type="NCBI Taxonomy" id="1802505"/>
    <lineage>
        <taxon>Bacteria</taxon>
        <taxon>Candidatus Woeseibacteriota</taxon>
    </lineage>
</organism>
<dbReference type="STRING" id="1802505.A3D01_04160"/>
<keyword evidence="6" id="KW-0378">Hydrolase</keyword>
<dbReference type="GO" id="GO:0006508">
    <property type="term" value="P:proteolysis"/>
    <property type="evidence" value="ECO:0007669"/>
    <property type="project" value="UniProtKB-KW"/>
</dbReference>
<evidence type="ECO:0000256" key="1">
    <source>
        <dbReference type="ARBA" id="ARBA00001947"/>
    </source>
</evidence>
<gene>
    <name evidence="13" type="ORF">A3D01_04160</name>
</gene>
<evidence type="ECO:0000256" key="11">
    <source>
        <dbReference type="SAM" id="Phobius"/>
    </source>
</evidence>
<dbReference type="Proteomes" id="UP000177169">
    <property type="component" value="Unassembled WGS sequence"/>
</dbReference>
<dbReference type="InterPro" id="IPR004387">
    <property type="entry name" value="Pept_M50_Zn"/>
</dbReference>
<evidence type="ECO:0000256" key="9">
    <source>
        <dbReference type="ARBA" id="ARBA00023049"/>
    </source>
</evidence>
<evidence type="ECO:0000256" key="2">
    <source>
        <dbReference type="ARBA" id="ARBA00004141"/>
    </source>
</evidence>
<feature type="transmembrane region" description="Helical" evidence="11">
    <location>
        <begin position="207"/>
        <end position="229"/>
    </location>
</feature>
<keyword evidence="4" id="KW-0645">Protease</keyword>